<name>A0AA39C562_MICHY</name>
<evidence type="ECO:0000313" key="2">
    <source>
        <dbReference type="Proteomes" id="UP001168972"/>
    </source>
</evidence>
<organism evidence="1 2">
    <name type="scientific">Microctonus hyperodae</name>
    <name type="common">Parasitoid wasp</name>
    <dbReference type="NCBI Taxonomy" id="165561"/>
    <lineage>
        <taxon>Eukaryota</taxon>
        <taxon>Metazoa</taxon>
        <taxon>Ecdysozoa</taxon>
        <taxon>Arthropoda</taxon>
        <taxon>Hexapoda</taxon>
        <taxon>Insecta</taxon>
        <taxon>Pterygota</taxon>
        <taxon>Neoptera</taxon>
        <taxon>Endopterygota</taxon>
        <taxon>Hymenoptera</taxon>
        <taxon>Apocrita</taxon>
        <taxon>Ichneumonoidea</taxon>
        <taxon>Braconidae</taxon>
        <taxon>Euphorinae</taxon>
        <taxon>Microctonus</taxon>
    </lineage>
</organism>
<sequence>VEVIDVREGSADVIHGIFIKHIDAESPAATSGCLKLTVPIPGSRNRHDTSAKADRSGVFTKDGASAIANRTAPGRRVSQLELTLDTV</sequence>
<protein>
    <submittedName>
        <fullName evidence="1">Uncharacterized protein</fullName>
    </submittedName>
</protein>
<reference evidence="1" key="1">
    <citation type="journal article" date="2023" name="bioRxiv">
        <title>Scaffold-level genome assemblies of two parasitoid biocontrol wasps reveal the parthenogenesis mechanism and an associated novel virus.</title>
        <authorList>
            <person name="Inwood S."/>
            <person name="Skelly J."/>
            <person name="Guhlin J."/>
            <person name="Harrop T."/>
            <person name="Goldson S."/>
            <person name="Dearden P."/>
        </authorList>
    </citation>
    <scope>NUCLEOTIDE SEQUENCE</scope>
    <source>
        <strain evidence="1">Lincoln</strain>
        <tissue evidence="1">Whole body</tissue>
    </source>
</reference>
<proteinExistence type="predicted"/>
<dbReference type="Proteomes" id="UP001168972">
    <property type="component" value="Unassembled WGS sequence"/>
</dbReference>
<accession>A0AA39C562</accession>
<reference evidence="1" key="2">
    <citation type="submission" date="2023-03" db="EMBL/GenBank/DDBJ databases">
        <authorList>
            <person name="Inwood S.N."/>
            <person name="Skelly J.G."/>
            <person name="Guhlin J."/>
            <person name="Harrop T.W.R."/>
            <person name="Goldson S.G."/>
            <person name="Dearden P.K."/>
        </authorList>
    </citation>
    <scope>NUCLEOTIDE SEQUENCE</scope>
    <source>
        <strain evidence="1">Lincoln</strain>
        <tissue evidence="1">Whole body</tissue>
    </source>
</reference>
<gene>
    <name evidence="1" type="ORF">PV327_011126</name>
</gene>
<keyword evidence="2" id="KW-1185">Reference proteome</keyword>
<dbReference type="AlphaFoldDB" id="A0AA39C562"/>
<comment type="caution">
    <text evidence="1">The sequence shown here is derived from an EMBL/GenBank/DDBJ whole genome shotgun (WGS) entry which is preliminary data.</text>
</comment>
<feature type="non-terminal residue" evidence="1">
    <location>
        <position position="1"/>
    </location>
</feature>
<evidence type="ECO:0000313" key="1">
    <source>
        <dbReference type="EMBL" id="KAK0158094.1"/>
    </source>
</evidence>
<dbReference type="EMBL" id="JAQQBR010001935">
    <property type="protein sequence ID" value="KAK0158094.1"/>
    <property type="molecule type" value="Genomic_DNA"/>
</dbReference>